<dbReference type="InterPro" id="IPR029063">
    <property type="entry name" value="SAM-dependent_MTases_sf"/>
</dbReference>
<dbReference type="PANTHER" id="PTHR37426">
    <property type="entry name" value="RIBOSOMAL RNA LARGE SUBUNIT METHYLTRANSFERASE J"/>
    <property type="match status" value="1"/>
</dbReference>
<comment type="caution">
    <text evidence="2">The sequence shown here is derived from an EMBL/GenBank/DDBJ whole genome shotgun (WGS) entry which is preliminary data.</text>
</comment>
<evidence type="ECO:0000313" key="2">
    <source>
        <dbReference type="EMBL" id="RYC30922.1"/>
    </source>
</evidence>
<comment type="subunit">
    <text evidence="1">Monomer.</text>
</comment>
<keyword evidence="1" id="KW-0698">rRNA processing</keyword>
<keyword evidence="3" id="KW-1185">Reference proteome</keyword>
<feature type="binding site" evidence="1">
    <location>
        <position position="120"/>
    </location>
    <ligand>
        <name>S-adenosyl-L-methionine</name>
        <dbReference type="ChEBI" id="CHEBI:59789"/>
    </ligand>
</feature>
<dbReference type="EC" id="2.1.1.266" evidence="1"/>
<dbReference type="PANTHER" id="PTHR37426:SF1">
    <property type="entry name" value="RIBOSOMAL RNA LARGE SUBUNIT METHYLTRANSFERASE J"/>
    <property type="match status" value="1"/>
</dbReference>
<gene>
    <name evidence="1" type="primary">rlmJ</name>
    <name evidence="2" type="ORF">D3273_16260</name>
</gene>
<feature type="binding site" evidence="1">
    <location>
        <position position="41"/>
    </location>
    <ligand>
        <name>S-adenosyl-L-methionine</name>
        <dbReference type="ChEBI" id="CHEBI:59789"/>
    </ligand>
</feature>
<organism evidence="2 3">
    <name type="scientific">Lichenibacterium minor</name>
    <dbReference type="NCBI Taxonomy" id="2316528"/>
    <lineage>
        <taxon>Bacteria</taxon>
        <taxon>Pseudomonadati</taxon>
        <taxon>Pseudomonadota</taxon>
        <taxon>Alphaproteobacteria</taxon>
        <taxon>Hyphomicrobiales</taxon>
        <taxon>Lichenihabitantaceae</taxon>
        <taxon>Lichenibacterium</taxon>
    </lineage>
</organism>
<dbReference type="Gene3D" id="3.40.50.150">
    <property type="entry name" value="Vaccinia Virus protein VP39"/>
    <property type="match status" value="1"/>
</dbReference>
<accession>A0A4Q2U3L2</accession>
<dbReference type="SUPFAM" id="SSF53335">
    <property type="entry name" value="S-adenosyl-L-methionine-dependent methyltransferases"/>
    <property type="match status" value="1"/>
</dbReference>
<feature type="site" description="Interaction with substrate rRNA" evidence="1">
    <location>
        <position position="3"/>
    </location>
</feature>
<dbReference type="GO" id="GO:0070475">
    <property type="term" value="P:rRNA base methylation"/>
    <property type="evidence" value="ECO:0007669"/>
    <property type="project" value="UniProtKB-UniRule"/>
</dbReference>
<dbReference type="GO" id="GO:0036307">
    <property type="term" value="F:23S rRNA (adenine(2030)-N(6))-methyltransferase activity"/>
    <property type="evidence" value="ECO:0007669"/>
    <property type="project" value="UniProtKB-UniRule"/>
</dbReference>
<comment type="catalytic activity">
    <reaction evidence="1">
        <text>adenosine(2030) in 23S rRNA + S-adenosyl-L-methionine = N(6)-methyladenosine(2030) in 23S rRNA + S-adenosyl-L-homocysteine + H(+)</text>
        <dbReference type="Rhea" id="RHEA:43736"/>
        <dbReference type="Rhea" id="RHEA-COMP:10668"/>
        <dbReference type="Rhea" id="RHEA-COMP:10669"/>
        <dbReference type="ChEBI" id="CHEBI:15378"/>
        <dbReference type="ChEBI" id="CHEBI:57856"/>
        <dbReference type="ChEBI" id="CHEBI:59789"/>
        <dbReference type="ChEBI" id="CHEBI:74411"/>
        <dbReference type="ChEBI" id="CHEBI:74449"/>
        <dbReference type="EC" id="2.1.1.266"/>
    </reaction>
</comment>
<feature type="active site" description="Proton acceptor" evidence="1">
    <location>
        <position position="166"/>
    </location>
</feature>
<dbReference type="AlphaFoldDB" id="A0A4Q2U3L2"/>
<dbReference type="Pfam" id="PF04378">
    <property type="entry name" value="RsmJ"/>
    <property type="match status" value="1"/>
</dbReference>
<comment type="similarity">
    <text evidence="1">Belongs to the RlmJ family.</text>
</comment>
<dbReference type="GO" id="GO:0005829">
    <property type="term" value="C:cytosol"/>
    <property type="evidence" value="ECO:0007669"/>
    <property type="project" value="TreeGrafter"/>
</dbReference>
<dbReference type="EMBL" id="QYBB01000019">
    <property type="protein sequence ID" value="RYC30922.1"/>
    <property type="molecule type" value="Genomic_DNA"/>
</dbReference>
<keyword evidence="1 2" id="KW-0808">Transferase</keyword>
<proteinExistence type="inferred from homology"/>
<dbReference type="GO" id="GO:0003723">
    <property type="term" value="F:RNA binding"/>
    <property type="evidence" value="ECO:0007669"/>
    <property type="project" value="UniProtKB-UniRule"/>
</dbReference>
<keyword evidence="1" id="KW-0694">RNA-binding</keyword>
<evidence type="ECO:0000256" key="1">
    <source>
        <dbReference type="HAMAP-Rule" id="MF_00934"/>
    </source>
</evidence>
<dbReference type="RefSeq" id="WP_129227947.1">
    <property type="nucleotide sequence ID" value="NZ_QYBB01000019.1"/>
</dbReference>
<keyword evidence="1" id="KW-0949">S-adenosyl-L-methionine</keyword>
<dbReference type="HAMAP" id="MF_00934">
    <property type="entry name" value="23SrRNA_methyltr_J"/>
    <property type="match status" value="1"/>
</dbReference>
<comment type="function">
    <text evidence="1">Specifically methylates the adenine in position 2030 of 23S rRNA.</text>
</comment>
<protein>
    <recommendedName>
        <fullName evidence="1">Ribosomal RNA large subunit methyltransferase J</fullName>
        <ecNumber evidence="1">2.1.1.266</ecNumber>
    </recommendedName>
    <alternativeName>
        <fullName evidence="1">23S rRNA (adenine(2030)-N6)-methyltransferase</fullName>
    </alternativeName>
    <alternativeName>
        <fullName evidence="1">23S rRNA m6A2030 methyltransferase</fullName>
    </alternativeName>
</protein>
<evidence type="ECO:0000313" key="3">
    <source>
        <dbReference type="Proteomes" id="UP000290759"/>
    </source>
</evidence>
<feature type="binding site" evidence="1">
    <location>
        <position position="18"/>
    </location>
    <ligand>
        <name>S-adenosyl-L-methionine</name>
        <dbReference type="ChEBI" id="CHEBI:59789"/>
    </ligand>
</feature>
<reference evidence="2 3" key="2">
    <citation type="submission" date="2019-02" db="EMBL/GenBank/DDBJ databases">
        <title>'Lichenibacterium ramalinii' gen. nov. sp. nov., 'Lichenibacterium minor' gen. nov. sp. nov.</title>
        <authorList>
            <person name="Pankratov T."/>
        </authorList>
    </citation>
    <scope>NUCLEOTIDE SEQUENCE [LARGE SCALE GENOMIC DNA]</scope>
    <source>
        <strain evidence="2 3">RmlP026</strain>
    </source>
</reference>
<keyword evidence="1 2" id="KW-0489">Methyltransferase</keyword>
<dbReference type="OrthoDB" id="9791274at2"/>
<sequence>MNYRHAFHAGNFADVLKHALLARVLTYMIAKPAPLRFVDTHAGLGVYDLTGDEATRTGEWRDGIARIDAAAVPPALADVMAPYLAAVGPRGADGAWRSYPGSPAVAQWVLRPEDRLTLCELHPEDAEALKRETGRDPRVRVLASDGYAALNAVLPPPERRGLVLVDPPFEKTDEFDRLLAAMLRAHARWPTGSYMLWYPLKNRAAVGRFAAGLARSGMKRVLQVHLLVGDPDAGPLAGCGLAFVNPPYVLKGEAETLLPWLAETLARPGQATEWTVRWLAGE</sequence>
<feature type="binding site" evidence="1">
    <location>
        <position position="102"/>
    </location>
    <ligand>
        <name>S-adenosyl-L-methionine</name>
        <dbReference type="ChEBI" id="CHEBI:59789"/>
    </ligand>
</feature>
<name>A0A4Q2U3L2_9HYPH</name>
<reference evidence="2 3" key="1">
    <citation type="submission" date="2018-12" db="EMBL/GenBank/DDBJ databases">
        <authorList>
            <person name="Grouzdev D.S."/>
            <person name="Krutkina M.S."/>
        </authorList>
    </citation>
    <scope>NUCLEOTIDE SEQUENCE [LARGE SCALE GENOMIC DNA]</scope>
    <source>
        <strain evidence="2 3">RmlP026</strain>
    </source>
</reference>
<feature type="binding site" evidence="1">
    <location>
        <begin position="145"/>
        <end position="146"/>
    </location>
    <ligand>
        <name>S-adenosyl-L-methionine</name>
        <dbReference type="ChEBI" id="CHEBI:59789"/>
    </ligand>
</feature>
<dbReference type="InterPro" id="IPR007473">
    <property type="entry name" value="RlmJ"/>
</dbReference>
<feature type="binding site" evidence="1">
    <location>
        <position position="166"/>
    </location>
    <ligand>
        <name>S-adenosyl-L-methionine</name>
        <dbReference type="ChEBI" id="CHEBI:59789"/>
    </ligand>
</feature>
<dbReference type="Proteomes" id="UP000290759">
    <property type="component" value="Unassembled WGS sequence"/>
</dbReference>